<comment type="caution">
    <text evidence="3">The sequence shown here is derived from an EMBL/GenBank/DDBJ whole genome shotgun (WGS) entry which is preliminary data.</text>
</comment>
<dbReference type="InterPro" id="IPR037914">
    <property type="entry name" value="SpoVT-AbrB_sf"/>
</dbReference>
<gene>
    <name evidence="3" type="ORF">I4J89_21420</name>
</gene>
<name>A0A931CFL3_9ACTN</name>
<dbReference type="SUPFAM" id="SSF89447">
    <property type="entry name" value="AbrB/MazE/MraZ-like"/>
    <property type="match status" value="1"/>
</dbReference>
<dbReference type="Pfam" id="PF04014">
    <property type="entry name" value="MazE_antitoxin"/>
    <property type="match status" value="1"/>
</dbReference>
<dbReference type="PROSITE" id="PS51740">
    <property type="entry name" value="SPOVT_ABRB"/>
    <property type="match status" value="1"/>
</dbReference>
<feature type="domain" description="SpoVT-AbrB" evidence="2">
    <location>
        <begin position="53"/>
        <end position="98"/>
    </location>
</feature>
<dbReference type="EMBL" id="JADQTO010000009">
    <property type="protein sequence ID" value="MBG0564010.1"/>
    <property type="molecule type" value="Genomic_DNA"/>
</dbReference>
<evidence type="ECO:0000313" key="3">
    <source>
        <dbReference type="EMBL" id="MBG0564010.1"/>
    </source>
</evidence>
<dbReference type="Proteomes" id="UP000598146">
    <property type="component" value="Unassembled WGS sequence"/>
</dbReference>
<keyword evidence="4" id="KW-1185">Reference proteome</keyword>
<dbReference type="SMART" id="SM00966">
    <property type="entry name" value="SpoVT_AbrB"/>
    <property type="match status" value="1"/>
</dbReference>
<accession>A0A931CFL3</accession>
<reference evidence="3" key="1">
    <citation type="submission" date="2020-11" db="EMBL/GenBank/DDBJ databases">
        <title>Isolation and identification of active actinomycetes.</title>
        <authorList>
            <person name="Sun X."/>
        </authorList>
    </citation>
    <scope>NUCLEOTIDE SEQUENCE</scope>
    <source>
        <strain evidence="3">NEAU-A11</strain>
    </source>
</reference>
<protein>
    <submittedName>
        <fullName evidence="3">AbrB/MazE/SpoVT family DNA-binding domain-containing protein</fullName>
    </submittedName>
</protein>
<evidence type="ECO:0000256" key="1">
    <source>
        <dbReference type="PROSITE-ProRule" id="PRU01076"/>
    </source>
</evidence>
<sequence>MAVTRVDAHGRLASRRQFSELQWEHGHVVELHVADSGVIMAGKTLPRAEPIEHVKATVGSSGHLVLPATIRRQARIDAGDQLLLVADGPTLWIYPAQLATALLRSHAPSAGADT</sequence>
<evidence type="ECO:0000313" key="4">
    <source>
        <dbReference type="Proteomes" id="UP000598146"/>
    </source>
</evidence>
<evidence type="ECO:0000259" key="2">
    <source>
        <dbReference type="PROSITE" id="PS51740"/>
    </source>
</evidence>
<dbReference type="InterPro" id="IPR007159">
    <property type="entry name" value="SpoVT-AbrB_dom"/>
</dbReference>
<keyword evidence="1 3" id="KW-0238">DNA-binding</keyword>
<organism evidence="3 4">
    <name type="scientific">Actinoplanes aureus</name>
    <dbReference type="NCBI Taxonomy" id="2792083"/>
    <lineage>
        <taxon>Bacteria</taxon>
        <taxon>Bacillati</taxon>
        <taxon>Actinomycetota</taxon>
        <taxon>Actinomycetes</taxon>
        <taxon>Micromonosporales</taxon>
        <taxon>Micromonosporaceae</taxon>
        <taxon>Actinoplanes</taxon>
    </lineage>
</organism>
<dbReference type="RefSeq" id="WP_196415775.1">
    <property type="nucleotide sequence ID" value="NZ_JADQTO010000009.1"/>
</dbReference>
<proteinExistence type="predicted"/>
<dbReference type="GO" id="GO:0003677">
    <property type="term" value="F:DNA binding"/>
    <property type="evidence" value="ECO:0007669"/>
    <property type="project" value="UniProtKB-UniRule"/>
</dbReference>
<dbReference type="AlphaFoldDB" id="A0A931CFL3"/>